<gene>
    <name evidence="1 2" type="primary">Chka</name>
</gene>
<reference evidence="1 3" key="1">
    <citation type="journal article" date="2009" name="PLoS Biol.">
        <title>Lineage-specific biology revealed by a finished genome assembly of the mouse.</title>
        <authorList>
            <consortium name="Mouse Genome Sequencing Consortium"/>
            <person name="Church D.M."/>
            <person name="Goodstadt L."/>
            <person name="Hillier L.W."/>
            <person name="Zody M.C."/>
            <person name="Goldstein S."/>
            <person name="She X."/>
            <person name="Bult C.J."/>
            <person name="Agarwala R."/>
            <person name="Cherry J.L."/>
            <person name="DiCuccio M."/>
            <person name="Hlavina W."/>
            <person name="Kapustin Y."/>
            <person name="Meric P."/>
            <person name="Maglott D."/>
            <person name="Birtle Z."/>
            <person name="Marques A.C."/>
            <person name="Graves T."/>
            <person name="Zhou S."/>
            <person name="Teague B."/>
            <person name="Potamousis K."/>
            <person name="Churas C."/>
            <person name="Place M."/>
            <person name="Herschleb J."/>
            <person name="Runnheim R."/>
            <person name="Forrest D."/>
            <person name="Amos-Landgraf J."/>
            <person name="Schwartz D.C."/>
            <person name="Cheng Z."/>
            <person name="Lindblad-Toh K."/>
            <person name="Eichler E.E."/>
            <person name="Ponting C.P."/>
        </authorList>
    </citation>
    <scope>NUCLEOTIDE SEQUENCE [LARGE SCALE GENOMIC DNA]</scope>
    <source>
        <strain evidence="1 3">C57BL/6J</strain>
    </source>
</reference>
<dbReference type="Proteomes" id="UP000000589">
    <property type="component" value="Chromosome 19"/>
</dbReference>
<dbReference type="AlphaFoldDB" id="D6RG40"/>
<organism evidence="1 3">
    <name type="scientific">Mus musculus</name>
    <name type="common">Mouse</name>
    <dbReference type="NCBI Taxonomy" id="10090"/>
    <lineage>
        <taxon>Eukaryota</taxon>
        <taxon>Metazoa</taxon>
        <taxon>Chordata</taxon>
        <taxon>Craniata</taxon>
        <taxon>Vertebrata</taxon>
        <taxon>Euteleostomi</taxon>
        <taxon>Mammalia</taxon>
        <taxon>Eutheria</taxon>
        <taxon>Euarchontoglires</taxon>
        <taxon>Glires</taxon>
        <taxon>Rodentia</taxon>
        <taxon>Myomorpha</taxon>
        <taxon>Muroidea</taxon>
        <taxon>Muridae</taxon>
        <taxon>Murinae</taxon>
        <taxon>Mus</taxon>
        <taxon>Mus</taxon>
    </lineage>
</organism>
<dbReference type="VEuPathDB" id="HostDB:ENSMUSG00000024843"/>
<reference evidence="1" key="4">
    <citation type="submission" date="2025-09" db="UniProtKB">
        <authorList>
            <consortium name="Ensembl"/>
        </authorList>
    </citation>
    <scope>IDENTIFICATION</scope>
    <source>
        <strain evidence="1">C57BL/6J</strain>
    </source>
</reference>
<dbReference type="ProteomicsDB" id="367676"/>
<dbReference type="GeneTree" id="ENSGT00950000182939"/>
<dbReference type="Antibodypedia" id="16639">
    <property type="antibodies" value="224 antibodies from 29 providers"/>
</dbReference>
<proteinExistence type="predicted"/>
<reference evidence="1 3" key="2">
    <citation type="journal article" date="2011" name="PLoS Biol.">
        <title>Modernizing reference genome assemblies.</title>
        <authorList>
            <person name="Church D.M."/>
            <person name="Schneider V.A."/>
            <person name="Graves T."/>
            <person name="Auger K."/>
            <person name="Cunningham F."/>
            <person name="Bouk N."/>
            <person name="Chen H.C."/>
            <person name="Agarwala R."/>
            <person name="McLaren W.M."/>
            <person name="Ritchie G.R."/>
            <person name="Albracht D."/>
            <person name="Kremitzki M."/>
            <person name="Rock S."/>
            <person name="Kotkiewicz H."/>
            <person name="Kremitzki C."/>
            <person name="Wollam A."/>
            <person name="Trani L."/>
            <person name="Fulton L."/>
            <person name="Fulton R."/>
            <person name="Matthews L."/>
            <person name="Whitehead S."/>
            <person name="Chow W."/>
            <person name="Torrance J."/>
            <person name="Dunn M."/>
            <person name="Harden G."/>
            <person name="Threadgold G."/>
            <person name="Wood J."/>
            <person name="Collins J."/>
            <person name="Heath P."/>
            <person name="Griffiths G."/>
            <person name="Pelan S."/>
            <person name="Grafham D."/>
            <person name="Eichler E.E."/>
            <person name="Weinstock G."/>
            <person name="Mardis E.R."/>
            <person name="Wilson R.K."/>
            <person name="Howe K."/>
            <person name="Flicek P."/>
            <person name="Hubbard T."/>
        </authorList>
    </citation>
    <scope>NUCLEOTIDE SEQUENCE [LARGE SCALE GENOMIC DNA]</scope>
    <source>
        <strain evidence="1 3">C57BL/6J</strain>
    </source>
</reference>
<sequence>MARGPVIKRDPNKLRMKMNFKGLRRWFWRVLCLPFLQRGHLGQNSLASFPKADWSSLSRAGDWTLKSYVYQIFLQK</sequence>
<accession>D6RG40</accession>
<evidence type="ECO:0000313" key="2">
    <source>
        <dbReference type="MGI" id="MGI:107760"/>
    </source>
</evidence>
<dbReference type="Bgee" id="ENSMUSG00000024843">
    <property type="expression patterns" value="Expressed in prostate gland ventral lobe and 256 other cell types or tissues"/>
</dbReference>
<dbReference type="ExpressionAtlas" id="D6RG40">
    <property type="expression patterns" value="baseline and differential"/>
</dbReference>
<evidence type="ECO:0000313" key="3">
    <source>
        <dbReference type="Proteomes" id="UP000000589"/>
    </source>
</evidence>
<dbReference type="PeptideAtlas" id="D6RG40"/>
<dbReference type="MGI" id="MGI:107760">
    <property type="gene designation" value="Chka"/>
</dbReference>
<protein>
    <submittedName>
        <fullName evidence="1">Choline kinase alpha</fullName>
    </submittedName>
</protein>
<dbReference type="Ensembl" id="ENSMUST00000153343.2">
    <property type="protein sequence ID" value="ENSMUSP00000115861.2"/>
    <property type="gene ID" value="ENSMUSG00000024843.16"/>
</dbReference>
<dbReference type="HOGENOM" id="CLU_2653872_0_0_1"/>
<name>D6RG40_MOUSE</name>
<reference evidence="1" key="3">
    <citation type="submission" date="2025-08" db="UniProtKB">
        <authorList>
            <consortium name="Ensembl"/>
        </authorList>
    </citation>
    <scope>IDENTIFICATION</scope>
    <source>
        <strain evidence="1">C57BL/6J</strain>
    </source>
</reference>
<dbReference type="jPOST" id="D6RG40"/>
<dbReference type="AGR" id="MGI:107760"/>
<keyword evidence="3" id="KW-1185">Reference proteome</keyword>
<evidence type="ECO:0000313" key="1">
    <source>
        <dbReference type="Ensembl" id="ENSMUSP00000115861.2"/>
    </source>
</evidence>